<comment type="similarity">
    <text evidence="1 5">Belongs to the pseudouridine synthase RsuA family.</text>
</comment>
<evidence type="ECO:0000256" key="1">
    <source>
        <dbReference type="ARBA" id="ARBA00008348"/>
    </source>
</evidence>
<dbReference type="InterPro" id="IPR050343">
    <property type="entry name" value="RsuA_PseudoU_synthase"/>
</dbReference>
<dbReference type="FunFam" id="3.30.70.1560:FF:000001">
    <property type="entry name" value="Pseudouridine synthase"/>
    <property type="match status" value="1"/>
</dbReference>
<dbReference type="EC" id="5.4.99.-" evidence="5"/>
<keyword evidence="3 5" id="KW-0413">Isomerase</keyword>
<dbReference type="EMBL" id="RCVM01000011">
    <property type="protein sequence ID" value="RLY02888.1"/>
    <property type="molecule type" value="Genomic_DNA"/>
</dbReference>
<dbReference type="SUPFAM" id="SSF55174">
    <property type="entry name" value="Alpha-L RNA-binding motif"/>
    <property type="match status" value="1"/>
</dbReference>
<dbReference type="GO" id="GO:0000455">
    <property type="term" value="P:enzyme-directed rRNA pseudouridine synthesis"/>
    <property type="evidence" value="ECO:0007669"/>
    <property type="project" value="UniProtKB-ARBA"/>
</dbReference>
<dbReference type="InterPro" id="IPR006145">
    <property type="entry name" value="PsdUridine_synth_RsuA/RluA"/>
</dbReference>
<dbReference type="AlphaFoldDB" id="A0A3L9DRN5"/>
<protein>
    <recommendedName>
        <fullName evidence="5">Pseudouridine synthase</fullName>
        <ecNumber evidence="5">5.4.99.-</ecNumber>
    </recommendedName>
</protein>
<comment type="caution">
    <text evidence="7">The sequence shown here is derived from an EMBL/GenBank/DDBJ whole genome shotgun (WGS) entry which is preliminary data.</text>
</comment>
<keyword evidence="8" id="KW-1185">Reference proteome</keyword>
<dbReference type="PANTHER" id="PTHR47683">
    <property type="entry name" value="PSEUDOURIDINE SYNTHASE FAMILY PROTEIN-RELATED"/>
    <property type="match status" value="1"/>
</dbReference>
<dbReference type="InterPro" id="IPR002942">
    <property type="entry name" value="S4_RNA-bd"/>
</dbReference>
<dbReference type="OrthoDB" id="9807213at2"/>
<feature type="domain" description="RNA-binding S4" evidence="6">
    <location>
        <begin position="1"/>
        <end position="59"/>
    </location>
</feature>
<dbReference type="Gene3D" id="3.10.290.10">
    <property type="entry name" value="RNA-binding S4 domain"/>
    <property type="match status" value="1"/>
</dbReference>
<dbReference type="InterPro" id="IPR000748">
    <property type="entry name" value="PsdUridine_synth_RsuA/RluB/E/F"/>
</dbReference>
<dbReference type="InterPro" id="IPR042092">
    <property type="entry name" value="PsdUridine_s_RsuA/RluB/E/F_cat"/>
</dbReference>
<dbReference type="SMART" id="SM00363">
    <property type="entry name" value="S4"/>
    <property type="match status" value="1"/>
</dbReference>
<dbReference type="CDD" id="cd02553">
    <property type="entry name" value="PseudoU_synth_RsuA"/>
    <property type="match status" value="1"/>
</dbReference>
<dbReference type="PANTHER" id="PTHR47683:SF4">
    <property type="entry name" value="PSEUDOURIDINE SYNTHASE"/>
    <property type="match status" value="1"/>
</dbReference>
<dbReference type="InterPro" id="IPR020094">
    <property type="entry name" value="TruA/RsuA/RluB/E/F_N"/>
</dbReference>
<dbReference type="Pfam" id="PF00849">
    <property type="entry name" value="PseudoU_synth_2"/>
    <property type="match status" value="1"/>
</dbReference>
<dbReference type="InterPro" id="IPR020103">
    <property type="entry name" value="PsdUridine_synth_cat_dom_sf"/>
</dbReference>
<dbReference type="Pfam" id="PF01479">
    <property type="entry name" value="S4"/>
    <property type="match status" value="1"/>
</dbReference>
<dbReference type="Proteomes" id="UP000279194">
    <property type="component" value="Unassembled WGS sequence"/>
</dbReference>
<dbReference type="NCBIfam" id="TIGR00093">
    <property type="entry name" value="pseudouridine synthase"/>
    <property type="match status" value="1"/>
</dbReference>
<dbReference type="Gene3D" id="3.30.70.580">
    <property type="entry name" value="Pseudouridine synthase I, catalytic domain, N-terminal subdomain"/>
    <property type="match status" value="1"/>
</dbReference>
<evidence type="ECO:0000313" key="8">
    <source>
        <dbReference type="Proteomes" id="UP000279194"/>
    </source>
</evidence>
<keyword evidence="2 4" id="KW-0694">RNA-binding</keyword>
<dbReference type="RefSeq" id="WP_121835730.1">
    <property type="nucleotide sequence ID" value="NZ_CP163513.1"/>
</dbReference>
<dbReference type="GO" id="GO:0120159">
    <property type="term" value="F:rRNA pseudouridine synthase activity"/>
    <property type="evidence" value="ECO:0007669"/>
    <property type="project" value="UniProtKB-ARBA"/>
</dbReference>
<name>A0A3L9DRN5_9STRE</name>
<proteinExistence type="inferred from homology"/>
<dbReference type="InterPro" id="IPR018496">
    <property type="entry name" value="PsdUridine_synth_RsuA/RluB_CS"/>
</dbReference>
<gene>
    <name evidence="7" type="ORF">EAF07_06230</name>
</gene>
<dbReference type="PROSITE" id="PS50889">
    <property type="entry name" value="S4"/>
    <property type="match status" value="1"/>
</dbReference>
<dbReference type="SUPFAM" id="SSF55120">
    <property type="entry name" value="Pseudouridine synthase"/>
    <property type="match status" value="1"/>
</dbReference>
<dbReference type="InterPro" id="IPR036986">
    <property type="entry name" value="S4_RNA-bd_sf"/>
</dbReference>
<dbReference type="GO" id="GO:0005829">
    <property type="term" value="C:cytosol"/>
    <property type="evidence" value="ECO:0007669"/>
    <property type="project" value="UniProtKB-ARBA"/>
</dbReference>
<accession>A0A3L9DRN5</accession>
<evidence type="ECO:0000256" key="3">
    <source>
        <dbReference type="ARBA" id="ARBA00023235"/>
    </source>
</evidence>
<evidence type="ECO:0000256" key="2">
    <source>
        <dbReference type="ARBA" id="ARBA00022884"/>
    </source>
</evidence>
<evidence type="ECO:0000256" key="5">
    <source>
        <dbReference type="RuleBase" id="RU003887"/>
    </source>
</evidence>
<dbReference type="PROSITE" id="PS01149">
    <property type="entry name" value="PSI_RSU"/>
    <property type="match status" value="1"/>
</dbReference>
<evidence type="ECO:0000256" key="4">
    <source>
        <dbReference type="PROSITE-ProRule" id="PRU00182"/>
    </source>
</evidence>
<sequence>MRLDKLLTEAGLGSRNDIKKLLKAHQVRVDGEVVTTANLNVDASLQEITVSGRKVTHSPEVYYLMNKPSGVVSARTDREHQTVIDLITETDYREGLYPVGRLDRDTEGLVIITNNGPLGFRMLHPKHHVDKTYYVEVNDKLHADAPAFFEKGIAFLDGTTCKPARLEIISSSSEKSCARVTISEGKFHQVKKMFLAYGVKVTYLKRISFGGFHLEEELEPGSYRPLTPKEKEFLKTYFDIG</sequence>
<dbReference type="Gene3D" id="3.30.70.1560">
    <property type="entry name" value="Alpha-L RNA-binding motif"/>
    <property type="match status" value="1"/>
</dbReference>
<organism evidence="7 8">
    <name type="scientific">Streptococcus hillyeri</name>
    <dbReference type="NCBI Taxonomy" id="2282420"/>
    <lineage>
        <taxon>Bacteria</taxon>
        <taxon>Bacillati</taxon>
        <taxon>Bacillota</taxon>
        <taxon>Bacilli</taxon>
        <taxon>Lactobacillales</taxon>
        <taxon>Streptococcaceae</taxon>
        <taxon>Streptococcus</taxon>
    </lineage>
</organism>
<reference evidence="7 8" key="1">
    <citation type="submission" date="2018-10" db="EMBL/GenBank/DDBJ databases">
        <title>Streptococcus hillyeri sp. nov., isolated from equine tracheal sample.</title>
        <authorList>
            <person name="Macfadyen A.C."/>
            <person name="Waller A."/>
            <person name="Paterson G.K."/>
        </authorList>
    </citation>
    <scope>NUCLEOTIDE SEQUENCE [LARGE SCALE GENOMIC DNA]</scope>
    <source>
        <strain evidence="7 8">28462</strain>
    </source>
</reference>
<dbReference type="CDD" id="cd00165">
    <property type="entry name" value="S4"/>
    <property type="match status" value="1"/>
</dbReference>
<evidence type="ECO:0000313" key="7">
    <source>
        <dbReference type="EMBL" id="RLY02888.1"/>
    </source>
</evidence>
<evidence type="ECO:0000259" key="6">
    <source>
        <dbReference type="SMART" id="SM00363"/>
    </source>
</evidence>
<dbReference type="GO" id="GO:0003723">
    <property type="term" value="F:RNA binding"/>
    <property type="evidence" value="ECO:0007669"/>
    <property type="project" value="UniProtKB-KW"/>
</dbReference>